<reference evidence="2" key="1">
    <citation type="submission" date="2017-09" db="EMBL/GenBank/DDBJ databases">
        <title>Complete Genome Sequence of ansamitocin-producing Bacterium Actinosynnema pretiosum X47.</title>
        <authorList>
            <person name="Cao G."/>
            <person name="Zong G."/>
            <person name="Zhong C."/>
            <person name="Fu J."/>
        </authorList>
    </citation>
    <scope>NUCLEOTIDE SEQUENCE [LARGE SCALE GENOMIC DNA]</scope>
    <source>
        <strain evidence="2">X47</strain>
    </source>
</reference>
<dbReference type="KEGG" id="apre:CNX65_08295"/>
<evidence type="ECO:0000256" key="1">
    <source>
        <dbReference type="SAM" id="MobiDB-lite"/>
    </source>
</evidence>
<protein>
    <submittedName>
        <fullName evidence="2">Uncharacterized protein</fullName>
    </submittedName>
</protein>
<evidence type="ECO:0000313" key="3">
    <source>
        <dbReference type="Proteomes" id="UP000218505"/>
    </source>
</evidence>
<feature type="region of interest" description="Disordered" evidence="1">
    <location>
        <begin position="1"/>
        <end position="21"/>
    </location>
</feature>
<dbReference type="AlphaFoldDB" id="A0A290Z2U6"/>
<name>A0A290Z2U6_9PSEU</name>
<accession>A0A290Z2U6</accession>
<sequence>MQRRRAPFTTGPVRRRRERGPMTDALVKELRELSRSRGVHVPAIDRHVGPELRGVCGVEAGDGAAAVREKVVAWAVLAAQDLPEDMRVAALVALAVHEKARDPFLRERINWLADEYRIGERTARRRVEQALTRLAEVGEIAAPAPVATPGEHAPPWWFSRFKAVLRLDGPTPVCTEDRTVVSGVDGLEAITWSISLPPATPGGPPGTLDVQVVNGVERIAQEQPSARRHLLHLRLPRPLDLGEEHDFSLQVSLPRGQEMQPSYVFWPERPCADFRLTVRFGQERPPERVWRVDGAYHRDADDPAPEPDLIEVDSIGEVKYAASGLRPDRGYGLQWRLP</sequence>
<dbReference type="EMBL" id="CP023445">
    <property type="protein sequence ID" value="ATE53289.1"/>
    <property type="molecule type" value="Genomic_DNA"/>
</dbReference>
<proteinExistence type="predicted"/>
<gene>
    <name evidence="2" type="ORF">CNX65_08295</name>
</gene>
<evidence type="ECO:0000313" key="2">
    <source>
        <dbReference type="EMBL" id="ATE53289.1"/>
    </source>
</evidence>
<dbReference type="Proteomes" id="UP000218505">
    <property type="component" value="Chromosome"/>
</dbReference>
<keyword evidence="3" id="KW-1185">Reference proteome</keyword>
<organism evidence="2 3">
    <name type="scientific">Actinosynnema pretiosum</name>
    <dbReference type="NCBI Taxonomy" id="42197"/>
    <lineage>
        <taxon>Bacteria</taxon>
        <taxon>Bacillati</taxon>
        <taxon>Actinomycetota</taxon>
        <taxon>Actinomycetes</taxon>
        <taxon>Pseudonocardiales</taxon>
        <taxon>Pseudonocardiaceae</taxon>
        <taxon>Actinosynnema</taxon>
    </lineage>
</organism>